<organism evidence="3 4">
    <name type="scientific">Pogona vitticeps</name>
    <name type="common">central bearded dragon</name>
    <dbReference type="NCBI Taxonomy" id="103695"/>
    <lineage>
        <taxon>Eukaryota</taxon>
        <taxon>Metazoa</taxon>
        <taxon>Chordata</taxon>
        <taxon>Craniata</taxon>
        <taxon>Vertebrata</taxon>
        <taxon>Euteleostomi</taxon>
        <taxon>Lepidosauria</taxon>
        <taxon>Squamata</taxon>
        <taxon>Bifurcata</taxon>
        <taxon>Unidentata</taxon>
        <taxon>Episquamata</taxon>
        <taxon>Toxicofera</taxon>
        <taxon>Iguania</taxon>
        <taxon>Acrodonta</taxon>
        <taxon>Agamidae</taxon>
        <taxon>Amphibolurinae</taxon>
        <taxon>Pogona</taxon>
    </lineage>
</organism>
<dbReference type="Proteomes" id="UP001652642">
    <property type="component" value="Chromosome 1"/>
</dbReference>
<gene>
    <name evidence="4" type="primary">PDZD9</name>
</gene>
<dbReference type="GeneID" id="110091753"/>
<feature type="compositionally biased region" description="Polar residues" evidence="1">
    <location>
        <begin position="160"/>
        <end position="171"/>
    </location>
</feature>
<feature type="region of interest" description="Disordered" evidence="1">
    <location>
        <begin position="151"/>
        <end position="181"/>
    </location>
</feature>
<dbReference type="InterPro" id="IPR036034">
    <property type="entry name" value="PDZ_sf"/>
</dbReference>
<dbReference type="PROSITE" id="PS50106">
    <property type="entry name" value="PDZ"/>
    <property type="match status" value="1"/>
</dbReference>
<evidence type="ECO:0000313" key="4">
    <source>
        <dbReference type="RefSeq" id="XP_072842415.1"/>
    </source>
</evidence>
<feature type="domain" description="PDZ" evidence="2">
    <location>
        <begin position="52"/>
        <end position="131"/>
    </location>
</feature>
<dbReference type="SMART" id="SM00228">
    <property type="entry name" value="PDZ"/>
    <property type="match status" value="1"/>
</dbReference>
<dbReference type="InterPro" id="IPR001478">
    <property type="entry name" value="PDZ"/>
</dbReference>
<accession>A0ABM5FAI0</accession>
<dbReference type="SUPFAM" id="SSF50156">
    <property type="entry name" value="PDZ domain-like"/>
    <property type="match status" value="1"/>
</dbReference>
<proteinExistence type="predicted"/>
<keyword evidence="3" id="KW-1185">Reference proteome</keyword>
<protein>
    <submittedName>
        <fullName evidence="4">PDZ domain-containing protein 9</fullName>
    </submittedName>
</protein>
<dbReference type="Pfam" id="PF00595">
    <property type="entry name" value="PDZ"/>
    <property type="match status" value="1"/>
</dbReference>
<reference evidence="3" key="1">
    <citation type="submission" date="2025-05" db="UniProtKB">
        <authorList>
            <consortium name="RefSeq"/>
        </authorList>
    </citation>
    <scope>NUCLEOTIDE SEQUENCE [LARGE SCALE GENOMIC DNA]</scope>
</reference>
<name>A0ABM5FAI0_9SAUR</name>
<dbReference type="PANTHER" id="PTHR22698:SF1">
    <property type="entry name" value="PDZ DOMAIN-CONTAINING PROTEIN 9"/>
    <property type="match status" value="1"/>
</dbReference>
<evidence type="ECO:0000259" key="2">
    <source>
        <dbReference type="PROSITE" id="PS50106"/>
    </source>
</evidence>
<dbReference type="Gene3D" id="2.30.42.10">
    <property type="match status" value="1"/>
</dbReference>
<dbReference type="PANTHER" id="PTHR22698">
    <property type="entry name" value="PDZ DOMAIN-CONTAINING PROTEIN 9"/>
    <property type="match status" value="1"/>
</dbReference>
<dbReference type="RefSeq" id="XP_072842415.1">
    <property type="nucleotide sequence ID" value="XM_072986314.1"/>
</dbReference>
<reference evidence="4" key="2">
    <citation type="submission" date="2025-08" db="UniProtKB">
        <authorList>
            <consortium name="RefSeq"/>
        </authorList>
    </citation>
    <scope>IDENTIFICATION</scope>
</reference>
<sequence length="241" mass="27051">MSESPRDRNGSVATEEDEERLLGECEDWESDWDSDEGSETDESEHTLATTARTFLQIQEDGLGLIIIQNGPYLQIACLVENGAAARDGKLQSGDVLLKIGHANVLAWTLRELLQLFRNTPIGTIIQIQVYRDFVKLPRRWEAAVNNIPERKGPEIEEVSSCPSEDTWSSSEGSHEDSDIEENGGHAVRFDEDDISPPKWIPEDLHDYDRKMHTLTVGSDIGCDIMIHQDFDTDLPTIGETE</sequence>
<feature type="compositionally biased region" description="Acidic residues" evidence="1">
    <location>
        <begin position="14"/>
        <end position="42"/>
    </location>
</feature>
<dbReference type="InterPro" id="IPR039179">
    <property type="entry name" value="PDZD9"/>
</dbReference>
<feature type="region of interest" description="Disordered" evidence="1">
    <location>
        <begin position="1"/>
        <end position="45"/>
    </location>
</feature>
<evidence type="ECO:0000313" key="3">
    <source>
        <dbReference type="Proteomes" id="UP001652642"/>
    </source>
</evidence>
<evidence type="ECO:0000256" key="1">
    <source>
        <dbReference type="SAM" id="MobiDB-lite"/>
    </source>
</evidence>